<name>X0RXZ0_9ZZZZ</name>
<comment type="caution">
    <text evidence="1">The sequence shown here is derived from an EMBL/GenBank/DDBJ whole genome shotgun (WGS) entry which is preliminary data.</text>
</comment>
<reference evidence="1" key="1">
    <citation type="journal article" date="2014" name="Front. Microbiol.">
        <title>High frequency of phylogenetically diverse reductive dehalogenase-homologous genes in deep subseafloor sedimentary metagenomes.</title>
        <authorList>
            <person name="Kawai M."/>
            <person name="Futagami T."/>
            <person name="Toyoda A."/>
            <person name="Takaki Y."/>
            <person name="Nishi S."/>
            <person name="Hori S."/>
            <person name="Arai W."/>
            <person name="Tsubouchi T."/>
            <person name="Morono Y."/>
            <person name="Uchiyama I."/>
            <person name="Ito T."/>
            <person name="Fujiyama A."/>
            <person name="Inagaki F."/>
            <person name="Takami H."/>
        </authorList>
    </citation>
    <scope>NUCLEOTIDE SEQUENCE</scope>
    <source>
        <strain evidence="1">Expedition CK06-06</strain>
    </source>
</reference>
<evidence type="ECO:0000313" key="1">
    <source>
        <dbReference type="EMBL" id="GAF68592.1"/>
    </source>
</evidence>
<organism evidence="1">
    <name type="scientific">marine sediment metagenome</name>
    <dbReference type="NCBI Taxonomy" id="412755"/>
    <lineage>
        <taxon>unclassified sequences</taxon>
        <taxon>metagenomes</taxon>
        <taxon>ecological metagenomes</taxon>
    </lineage>
</organism>
<gene>
    <name evidence="1" type="ORF">S01H1_14813</name>
</gene>
<dbReference type="AlphaFoldDB" id="X0RXZ0"/>
<protein>
    <recommendedName>
        <fullName evidence="2">PIN domain-containing protein</fullName>
    </recommendedName>
</protein>
<dbReference type="EMBL" id="BARS01007718">
    <property type="protein sequence ID" value="GAF68592.1"/>
    <property type="molecule type" value="Genomic_DNA"/>
</dbReference>
<accession>X0RXZ0</accession>
<evidence type="ECO:0008006" key="2">
    <source>
        <dbReference type="Google" id="ProtNLM"/>
    </source>
</evidence>
<dbReference type="CDD" id="cd18687">
    <property type="entry name" value="PIN_VapC-like"/>
    <property type="match status" value="1"/>
</dbReference>
<feature type="non-terminal residue" evidence="1">
    <location>
        <position position="1"/>
    </location>
</feature>
<proteinExistence type="predicted"/>
<sequence length="119" mass="13672">SKFILITSQLVRQEIQAAPKNVQKLFLEILPLMDVAEITEEAIKLQQAYTEAKILSEKYSMDALHVALATISQSSLIVSWNFKHIVNFQKIPRYNAVNKLNSYKEIAIYSPLEVIEYED</sequence>